<feature type="transmembrane region" description="Helical" evidence="1">
    <location>
        <begin position="65"/>
        <end position="82"/>
    </location>
</feature>
<dbReference type="RefSeq" id="WP_058282957.1">
    <property type="nucleotide sequence ID" value="NZ_CYUD01000010.1"/>
</dbReference>
<sequence length="83" mass="8913">MPSDTLVLVSPRERLVFAVKWGASAVQIIGYTATGFGWTPWNLYLFLVGVVGWFAVGALWSDKALMLVHLVALGAMITGMVSG</sequence>
<dbReference type="EMBL" id="CYUD01000010">
    <property type="protein sequence ID" value="CUK10284.1"/>
    <property type="molecule type" value="Genomic_DNA"/>
</dbReference>
<organism evidence="2 3">
    <name type="scientific">Ruegeria denitrificans</name>
    <dbReference type="NCBI Taxonomy" id="1715692"/>
    <lineage>
        <taxon>Bacteria</taxon>
        <taxon>Pseudomonadati</taxon>
        <taxon>Pseudomonadota</taxon>
        <taxon>Alphaproteobacteria</taxon>
        <taxon>Rhodobacterales</taxon>
        <taxon>Roseobacteraceae</taxon>
        <taxon>Ruegeria</taxon>
    </lineage>
</organism>
<dbReference type="Pfam" id="PF20189">
    <property type="entry name" value="DUF6552"/>
    <property type="match status" value="1"/>
</dbReference>
<dbReference type="InterPro" id="IPR046682">
    <property type="entry name" value="DUF6552"/>
</dbReference>
<accession>A0A0P1IFL2</accession>
<dbReference type="Proteomes" id="UP000051260">
    <property type="component" value="Unassembled WGS sequence"/>
</dbReference>
<keyword evidence="1" id="KW-1133">Transmembrane helix</keyword>
<evidence type="ECO:0000313" key="3">
    <source>
        <dbReference type="Proteomes" id="UP000051260"/>
    </source>
</evidence>
<feature type="transmembrane region" description="Helical" evidence="1">
    <location>
        <begin position="41"/>
        <end position="60"/>
    </location>
</feature>
<dbReference type="STRING" id="1715692.RUE5091_03295"/>
<evidence type="ECO:0000313" key="2">
    <source>
        <dbReference type="EMBL" id="CUK10284.1"/>
    </source>
</evidence>
<evidence type="ECO:0008006" key="4">
    <source>
        <dbReference type="Google" id="ProtNLM"/>
    </source>
</evidence>
<keyword evidence="3" id="KW-1185">Reference proteome</keyword>
<gene>
    <name evidence="2" type="ORF">RUE5091_03295</name>
</gene>
<name>A0A0P1IFL2_9RHOB</name>
<keyword evidence="1" id="KW-0472">Membrane</keyword>
<protein>
    <recommendedName>
        <fullName evidence="4">Ubiquinone biosynthesis methyltransferase UbiE</fullName>
    </recommendedName>
</protein>
<dbReference type="OrthoDB" id="7357237at2"/>
<reference evidence="3" key="1">
    <citation type="submission" date="2015-09" db="EMBL/GenBank/DDBJ databases">
        <authorList>
            <person name="Rodrigo-Torres L."/>
            <person name="Arahal D.R."/>
        </authorList>
    </citation>
    <scope>NUCLEOTIDE SEQUENCE [LARGE SCALE GENOMIC DNA]</scope>
    <source>
        <strain evidence="3">CECT 5091</strain>
    </source>
</reference>
<proteinExistence type="predicted"/>
<evidence type="ECO:0000256" key="1">
    <source>
        <dbReference type="SAM" id="Phobius"/>
    </source>
</evidence>
<dbReference type="AlphaFoldDB" id="A0A0P1IFL2"/>
<keyword evidence="1" id="KW-0812">Transmembrane</keyword>